<dbReference type="AlphaFoldDB" id="B9TI15"/>
<protein>
    <submittedName>
        <fullName evidence="2">Uncharacterized protein</fullName>
    </submittedName>
</protein>
<feature type="non-terminal residue" evidence="2">
    <location>
        <position position="193"/>
    </location>
</feature>
<accession>B9TI15</accession>
<evidence type="ECO:0000313" key="3">
    <source>
        <dbReference type="Proteomes" id="UP000008311"/>
    </source>
</evidence>
<dbReference type="InParanoid" id="B9TI15"/>
<dbReference type="Proteomes" id="UP000008311">
    <property type="component" value="Unassembled WGS sequence"/>
</dbReference>
<dbReference type="EMBL" id="EQ982070">
    <property type="protein sequence ID" value="EEF24499.1"/>
    <property type="molecule type" value="Genomic_DNA"/>
</dbReference>
<organism evidence="2 3">
    <name type="scientific">Ricinus communis</name>
    <name type="common">Castor bean</name>
    <dbReference type="NCBI Taxonomy" id="3988"/>
    <lineage>
        <taxon>Eukaryota</taxon>
        <taxon>Viridiplantae</taxon>
        <taxon>Streptophyta</taxon>
        <taxon>Embryophyta</taxon>
        <taxon>Tracheophyta</taxon>
        <taxon>Spermatophyta</taxon>
        <taxon>Magnoliopsida</taxon>
        <taxon>eudicotyledons</taxon>
        <taxon>Gunneridae</taxon>
        <taxon>Pentapetalae</taxon>
        <taxon>rosids</taxon>
        <taxon>fabids</taxon>
        <taxon>Malpighiales</taxon>
        <taxon>Euphorbiaceae</taxon>
        <taxon>Acalyphoideae</taxon>
        <taxon>Acalypheae</taxon>
        <taxon>Ricinus</taxon>
    </lineage>
</organism>
<evidence type="ECO:0000313" key="2">
    <source>
        <dbReference type="EMBL" id="EEF24499.1"/>
    </source>
</evidence>
<evidence type="ECO:0000256" key="1">
    <source>
        <dbReference type="SAM" id="MobiDB-lite"/>
    </source>
</evidence>
<feature type="region of interest" description="Disordered" evidence="1">
    <location>
        <begin position="1"/>
        <end position="40"/>
    </location>
</feature>
<feature type="compositionally biased region" description="Low complexity" evidence="1">
    <location>
        <begin position="17"/>
        <end position="28"/>
    </location>
</feature>
<feature type="non-terminal residue" evidence="2">
    <location>
        <position position="1"/>
    </location>
</feature>
<proteinExistence type="predicted"/>
<keyword evidence="3" id="KW-1185">Reference proteome</keyword>
<sequence length="193" mass="20993">AHRARQRQAPRGQHEMAAAQGTQPGAGTVQRPRPRTRRIDDDPCAHLVVGTVAGQYRPAHAIAGPEQLVRAEIVDRRGAMIERLAQHAQHEAGVVRARVRVDDAAREAVALHVRRRHQEGVGIEPVPLAPARHHVVDREAGQEAAPAARALVLREREALRFDEAGGAGKQHLALAHGFRRQPHVAILQVAQAA</sequence>
<gene>
    <name evidence="2" type="ORF">RCOM_1848300</name>
</gene>
<name>B9TI15_RICCO</name>
<reference evidence="3" key="1">
    <citation type="journal article" date="2010" name="Nat. Biotechnol.">
        <title>Draft genome sequence of the oilseed species Ricinus communis.</title>
        <authorList>
            <person name="Chan A.P."/>
            <person name="Crabtree J."/>
            <person name="Zhao Q."/>
            <person name="Lorenzi H."/>
            <person name="Orvis J."/>
            <person name="Puiu D."/>
            <person name="Melake-Berhan A."/>
            <person name="Jones K.M."/>
            <person name="Redman J."/>
            <person name="Chen G."/>
            <person name="Cahoon E.B."/>
            <person name="Gedil M."/>
            <person name="Stanke M."/>
            <person name="Haas B.J."/>
            <person name="Wortman J.R."/>
            <person name="Fraser-Liggett C.M."/>
            <person name="Ravel J."/>
            <person name="Rabinowicz P.D."/>
        </authorList>
    </citation>
    <scope>NUCLEOTIDE SEQUENCE [LARGE SCALE GENOMIC DNA]</scope>
    <source>
        <strain evidence="3">cv. Hale</strain>
    </source>
</reference>